<evidence type="ECO:0000313" key="5">
    <source>
        <dbReference type="EMBL" id="ANZ45778.1"/>
    </source>
</evidence>
<organism evidence="5 6">
    <name type="scientific">Cloacibacillus porcorum</name>
    <dbReference type="NCBI Taxonomy" id="1197717"/>
    <lineage>
        <taxon>Bacteria</taxon>
        <taxon>Thermotogati</taxon>
        <taxon>Synergistota</taxon>
        <taxon>Synergistia</taxon>
        <taxon>Synergistales</taxon>
        <taxon>Synergistaceae</taxon>
        <taxon>Cloacibacillus</taxon>
    </lineage>
</organism>
<proteinExistence type="inferred from homology"/>
<dbReference type="InterPro" id="IPR051010">
    <property type="entry name" value="BCAA_transport"/>
</dbReference>
<accession>A0A1B2I725</accession>
<protein>
    <recommendedName>
        <fullName evidence="4">Leucine-binding protein domain-containing protein</fullName>
    </recommendedName>
</protein>
<dbReference type="KEGG" id="cpor:BED41_12215"/>
<evidence type="ECO:0000256" key="2">
    <source>
        <dbReference type="ARBA" id="ARBA00022729"/>
    </source>
</evidence>
<dbReference type="PANTHER" id="PTHR30483:SF6">
    <property type="entry name" value="PERIPLASMIC BINDING PROTEIN OF ABC TRANSPORTER FOR NATURAL AMINO ACIDS"/>
    <property type="match status" value="1"/>
</dbReference>
<evidence type="ECO:0000259" key="4">
    <source>
        <dbReference type="Pfam" id="PF13458"/>
    </source>
</evidence>
<dbReference type="STRING" id="1197717.BED41_12215"/>
<gene>
    <name evidence="5" type="ORF">BED41_12215</name>
</gene>
<keyword evidence="3" id="KW-0812">Transmembrane</keyword>
<dbReference type="PANTHER" id="PTHR30483">
    <property type="entry name" value="LEUCINE-SPECIFIC-BINDING PROTEIN"/>
    <property type="match status" value="1"/>
</dbReference>
<dbReference type="SUPFAM" id="SSF53822">
    <property type="entry name" value="Periplasmic binding protein-like I"/>
    <property type="match status" value="1"/>
</dbReference>
<keyword evidence="2" id="KW-0732">Signal</keyword>
<evidence type="ECO:0000313" key="6">
    <source>
        <dbReference type="Proteomes" id="UP000093044"/>
    </source>
</evidence>
<evidence type="ECO:0000256" key="3">
    <source>
        <dbReference type="SAM" id="Phobius"/>
    </source>
</evidence>
<sequence>MSENIRDVLSELIDSYGINILEDPDRLSQFLEDRCALQAEEAFHLTFALRYLLKCGWRVNSARAVLDEEQEERLCQQLGFTAGQSKEVAALINGAVADKYEDERPSGEGFVATPGNLRRISGGISNRPRTMRMRKKSLYNGVILLAAMLVLGVLFFQIGSQRTPVGDELRIAFFAPMSGPEARLSHVQLRAAQLAVERINFQGPLREEYKLKVVGFDLPKDPAKAVASVKKAMKDKSFLVMMLGANNGNVAEIARLAESIEAPLIVISPTPPGEEELMDAALPYLYTFSLVNDAKARGKVLSYFATQALHKKKIALYYDSSDKLSEETYLSARKWAVGFGAKTVAELSYNGKKESGHTAAMRAIFESGADLLIIPGTGKDSAKIVSEARAAGFQDTILGEGYTDKTYADAGEALKGSWWVNEVSALDPPIRSVLKEYRSLYNENCPPEDVMAAILAYDGVRWIAAALQSTPGFRGEAIRHTLLATKNLPLTHATLTIDPRSHMPLNKAMAVVYCAHDKGIFQRRIRVNKD</sequence>
<name>A0A1B2I725_9BACT</name>
<dbReference type="InterPro" id="IPR028082">
    <property type="entry name" value="Peripla_BP_I"/>
</dbReference>
<dbReference type="RefSeq" id="WP_066746725.1">
    <property type="nucleotide sequence ID" value="NZ_CP016757.1"/>
</dbReference>
<reference evidence="5" key="1">
    <citation type="submission" date="2016-08" db="EMBL/GenBank/DDBJ databases">
        <title>Complete genome of Cloacibacillus porcorum.</title>
        <authorList>
            <person name="Looft T."/>
            <person name="Bayles D.O."/>
            <person name="Alt D.P."/>
        </authorList>
    </citation>
    <scope>NUCLEOTIDE SEQUENCE [LARGE SCALE GENOMIC DNA]</scope>
    <source>
        <strain evidence="5">CL-84</strain>
    </source>
</reference>
<feature type="domain" description="Leucine-binding protein" evidence="4">
    <location>
        <begin position="169"/>
        <end position="512"/>
    </location>
</feature>
<keyword evidence="3" id="KW-1133">Transmembrane helix</keyword>
<dbReference type="Proteomes" id="UP000093044">
    <property type="component" value="Chromosome"/>
</dbReference>
<dbReference type="Pfam" id="PF13458">
    <property type="entry name" value="Peripla_BP_6"/>
    <property type="match status" value="1"/>
</dbReference>
<dbReference type="AlphaFoldDB" id="A0A1B2I725"/>
<feature type="transmembrane region" description="Helical" evidence="3">
    <location>
        <begin position="137"/>
        <end position="156"/>
    </location>
</feature>
<dbReference type="EMBL" id="CP016757">
    <property type="protein sequence ID" value="ANZ45778.1"/>
    <property type="molecule type" value="Genomic_DNA"/>
</dbReference>
<dbReference type="Gene3D" id="3.40.50.2300">
    <property type="match status" value="2"/>
</dbReference>
<keyword evidence="3" id="KW-0472">Membrane</keyword>
<keyword evidence="6" id="KW-1185">Reference proteome</keyword>
<evidence type="ECO:0000256" key="1">
    <source>
        <dbReference type="ARBA" id="ARBA00010062"/>
    </source>
</evidence>
<comment type="similarity">
    <text evidence="1">Belongs to the leucine-binding protein family.</text>
</comment>
<dbReference type="InterPro" id="IPR028081">
    <property type="entry name" value="Leu-bd"/>
</dbReference>
<dbReference type="GeneID" id="83058611"/>